<dbReference type="EMBL" id="ABEU02000005">
    <property type="protein sequence ID" value="PNR53678.1"/>
    <property type="molecule type" value="Genomic_DNA"/>
</dbReference>
<accession>A0A2K1KIS9</accession>
<reference evidence="1 3" key="2">
    <citation type="journal article" date="2018" name="Plant J.">
        <title>The Physcomitrella patens chromosome-scale assembly reveals moss genome structure and evolution.</title>
        <authorList>
            <person name="Lang D."/>
            <person name="Ullrich K.K."/>
            <person name="Murat F."/>
            <person name="Fuchs J."/>
            <person name="Jenkins J."/>
            <person name="Haas F.B."/>
            <person name="Piednoel M."/>
            <person name="Gundlach H."/>
            <person name="Van Bel M."/>
            <person name="Meyberg R."/>
            <person name="Vives C."/>
            <person name="Morata J."/>
            <person name="Symeonidi A."/>
            <person name="Hiss M."/>
            <person name="Muchero W."/>
            <person name="Kamisugi Y."/>
            <person name="Saleh O."/>
            <person name="Blanc G."/>
            <person name="Decker E.L."/>
            <person name="van Gessel N."/>
            <person name="Grimwood J."/>
            <person name="Hayes R.D."/>
            <person name="Graham S.W."/>
            <person name="Gunter L.E."/>
            <person name="McDaniel S.F."/>
            <person name="Hoernstein S.N.W."/>
            <person name="Larsson A."/>
            <person name="Li F.W."/>
            <person name="Perroud P.F."/>
            <person name="Phillips J."/>
            <person name="Ranjan P."/>
            <person name="Rokshar D.S."/>
            <person name="Rothfels C.J."/>
            <person name="Schneider L."/>
            <person name="Shu S."/>
            <person name="Stevenson D.W."/>
            <person name="Thummler F."/>
            <person name="Tillich M."/>
            <person name="Villarreal Aguilar J.C."/>
            <person name="Widiez T."/>
            <person name="Wong G.K."/>
            <person name="Wymore A."/>
            <person name="Zhang Y."/>
            <person name="Zimmer A.D."/>
            <person name="Quatrano R.S."/>
            <person name="Mayer K.F.X."/>
            <person name="Goodstein D."/>
            <person name="Casacuberta J.M."/>
            <person name="Vandepoele K."/>
            <person name="Reski R."/>
            <person name="Cuming A.C."/>
            <person name="Tuskan G.A."/>
            <person name="Maumus F."/>
            <person name="Salse J."/>
            <person name="Schmutz J."/>
            <person name="Rensing S.A."/>
        </authorList>
    </citation>
    <scope>NUCLEOTIDE SEQUENCE [LARGE SCALE GENOMIC DNA]</scope>
    <source>
        <strain evidence="2 3">cv. Gransden 2004</strain>
    </source>
</reference>
<name>A0A2K1KIS9_PHYPA</name>
<evidence type="ECO:0000313" key="3">
    <source>
        <dbReference type="Proteomes" id="UP000006727"/>
    </source>
</evidence>
<organism evidence="1">
    <name type="scientific">Physcomitrium patens</name>
    <name type="common">Spreading-leaved earth moss</name>
    <name type="synonym">Physcomitrella patens</name>
    <dbReference type="NCBI Taxonomy" id="3218"/>
    <lineage>
        <taxon>Eukaryota</taxon>
        <taxon>Viridiplantae</taxon>
        <taxon>Streptophyta</taxon>
        <taxon>Embryophyta</taxon>
        <taxon>Bryophyta</taxon>
        <taxon>Bryophytina</taxon>
        <taxon>Bryopsida</taxon>
        <taxon>Funariidae</taxon>
        <taxon>Funariales</taxon>
        <taxon>Funariaceae</taxon>
        <taxon>Physcomitrium</taxon>
    </lineage>
</organism>
<sequence>MLYRVLFALLRNKKTQKYLFQLHPIAVSPSLRVLQHCKQRVRDLDTFPLKPDRCSLAVGNATYDPGTGQGLEHLRMCFPGRVKALEREEATRAKFLELVKEANHSKEQHVFACIHLGVHGHWREIPSSCRYG</sequence>
<evidence type="ECO:0000313" key="1">
    <source>
        <dbReference type="EMBL" id="PNR53678.1"/>
    </source>
</evidence>
<reference evidence="2" key="3">
    <citation type="submission" date="2020-12" db="UniProtKB">
        <authorList>
            <consortium name="EnsemblPlants"/>
        </authorList>
    </citation>
    <scope>IDENTIFICATION</scope>
</reference>
<reference evidence="1 3" key="1">
    <citation type="journal article" date="2008" name="Science">
        <title>The Physcomitrella genome reveals evolutionary insights into the conquest of land by plants.</title>
        <authorList>
            <person name="Rensing S."/>
            <person name="Lang D."/>
            <person name="Zimmer A."/>
            <person name="Terry A."/>
            <person name="Salamov A."/>
            <person name="Shapiro H."/>
            <person name="Nishiyama T."/>
            <person name="Perroud P.-F."/>
            <person name="Lindquist E."/>
            <person name="Kamisugi Y."/>
            <person name="Tanahashi T."/>
            <person name="Sakakibara K."/>
            <person name="Fujita T."/>
            <person name="Oishi K."/>
            <person name="Shin-I T."/>
            <person name="Kuroki Y."/>
            <person name="Toyoda A."/>
            <person name="Suzuki Y."/>
            <person name="Hashimoto A."/>
            <person name="Yamaguchi K."/>
            <person name="Sugano A."/>
            <person name="Kohara Y."/>
            <person name="Fujiyama A."/>
            <person name="Anterola A."/>
            <person name="Aoki S."/>
            <person name="Ashton N."/>
            <person name="Barbazuk W.B."/>
            <person name="Barker E."/>
            <person name="Bennetzen J."/>
            <person name="Bezanilla M."/>
            <person name="Blankenship R."/>
            <person name="Cho S.H."/>
            <person name="Dutcher S."/>
            <person name="Estelle M."/>
            <person name="Fawcett J.A."/>
            <person name="Gundlach H."/>
            <person name="Hanada K."/>
            <person name="Heyl A."/>
            <person name="Hicks K.A."/>
            <person name="Hugh J."/>
            <person name="Lohr M."/>
            <person name="Mayer K."/>
            <person name="Melkozernov A."/>
            <person name="Murata T."/>
            <person name="Nelson D."/>
            <person name="Pils B."/>
            <person name="Prigge M."/>
            <person name="Reiss B."/>
            <person name="Renner T."/>
            <person name="Rombauts S."/>
            <person name="Rushton P."/>
            <person name="Sanderfoot A."/>
            <person name="Schween G."/>
            <person name="Shiu S.-H."/>
            <person name="Stueber K."/>
            <person name="Theodoulou F.L."/>
            <person name="Tu H."/>
            <person name="Van de Peer Y."/>
            <person name="Verrier P.J."/>
            <person name="Waters E."/>
            <person name="Wood A."/>
            <person name="Yang L."/>
            <person name="Cove D."/>
            <person name="Cuming A."/>
            <person name="Hasebe M."/>
            <person name="Lucas S."/>
            <person name="Mishler D.B."/>
            <person name="Reski R."/>
            <person name="Grigoriev I."/>
            <person name="Quatrano R.S."/>
            <person name="Boore J.L."/>
        </authorList>
    </citation>
    <scope>NUCLEOTIDE SEQUENCE [LARGE SCALE GENOMIC DNA]</scope>
    <source>
        <strain evidence="2 3">cv. Gransden 2004</strain>
    </source>
</reference>
<protein>
    <submittedName>
        <fullName evidence="1 2">Uncharacterized protein</fullName>
    </submittedName>
</protein>
<dbReference type="Proteomes" id="UP000006727">
    <property type="component" value="Chromosome 5"/>
</dbReference>
<proteinExistence type="predicted"/>
<dbReference type="InParanoid" id="A0A2K1KIS9"/>
<keyword evidence="3" id="KW-1185">Reference proteome</keyword>
<dbReference type="AlphaFoldDB" id="A0A2K1KIS9"/>
<dbReference type="EnsemblPlants" id="Pp3c5_7030V3.1">
    <property type="protein sequence ID" value="PAC:32954444.CDS.1"/>
    <property type="gene ID" value="Pp3c5_7030"/>
</dbReference>
<gene>
    <name evidence="1" type="ORF">PHYPA_007353</name>
</gene>
<evidence type="ECO:0000313" key="2">
    <source>
        <dbReference type="EnsemblPlants" id="PAC:32954444.CDS.1"/>
    </source>
</evidence>
<dbReference type="Gramene" id="Pp3c5_7030V3.1">
    <property type="protein sequence ID" value="PAC:32954444.CDS.1"/>
    <property type="gene ID" value="Pp3c5_7030"/>
</dbReference>